<dbReference type="PANTHER" id="PTHR10574">
    <property type="entry name" value="NETRIN/LAMININ-RELATED"/>
    <property type="match status" value="1"/>
</dbReference>
<gene>
    <name evidence="13" type="ORF">AB205_0171200</name>
</gene>
<dbReference type="SMART" id="SM00281">
    <property type="entry name" value="LamB"/>
    <property type="match status" value="1"/>
</dbReference>
<keyword evidence="8" id="KW-0325">Glycoprotein</keyword>
<evidence type="ECO:0000256" key="9">
    <source>
        <dbReference type="ARBA" id="ARBA00023292"/>
    </source>
</evidence>
<evidence type="ECO:0000313" key="14">
    <source>
        <dbReference type="Proteomes" id="UP000228934"/>
    </source>
</evidence>
<reference evidence="14" key="1">
    <citation type="journal article" date="2017" name="Nat. Commun.">
        <title>The North American bullfrog draft genome provides insight into hormonal regulation of long noncoding RNA.</title>
        <authorList>
            <person name="Hammond S.A."/>
            <person name="Warren R.L."/>
            <person name="Vandervalk B.P."/>
            <person name="Kucuk E."/>
            <person name="Khan H."/>
            <person name="Gibb E.A."/>
            <person name="Pandoh P."/>
            <person name="Kirk H."/>
            <person name="Zhao Y."/>
            <person name="Jones M."/>
            <person name="Mungall A.J."/>
            <person name="Coope R."/>
            <person name="Pleasance S."/>
            <person name="Moore R.A."/>
            <person name="Holt R.A."/>
            <person name="Round J.M."/>
            <person name="Ohora S."/>
            <person name="Walle B.V."/>
            <person name="Veldhoen N."/>
            <person name="Helbing C.C."/>
            <person name="Birol I."/>
        </authorList>
    </citation>
    <scope>NUCLEOTIDE SEQUENCE [LARGE SCALE GENOMIC DNA]</scope>
</reference>
<dbReference type="GO" id="GO:0007411">
    <property type="term" value="P:axon guidance"/>
    <property type="evidence" value="ECO:0007669"/>
    <property type="project" value="TreeGrafter"/>
</dbReference>
<evidence type="ECO:0000256" key="3">
    <source>
        <dbReference type="ARBA" id="ARBA00022530"/>
    </source>
</evidence>
<evidence type="ECO:0000259" key="11">
    <source>
        <dbReference type="PROSITE" id="PS50027"/>
    </source>
</evidence>
<dbReference type="PROSITE" id="PS51115">
    <property type="entry name" value="LAMININ_IVA"/>
    <property type="match status" value="1"/>
</dbReference>
<comment type="caution">
    <text evidence="10">Lacks conserved residue(s) required for the propagation of feature annotation.</text>
</comment>
<dbReference type="Proteomes" id="UP000228934">
    <property type="component" value="Unassembled WGS sequence"/>
</dbReference>
<feature type="disulfide bond" evidence="10">
    <location>
        <begin position="171"/>
        <end position="180"/>
    </location>
</feature>
<keyword evidence="2" id="KW-0964">Secreted</keyword>
<keyword evidence="14" id="KW-1185">Reference proteome</keyword>
<feature type="disulfide bond" evidence="10">
    <location>
        <begin position="215"/>
        <end position="224"/>
    </location>
</feature>
<dbReference type="FunFam" id="2.10.25.10:FF:000315">
    <property type="entry name" value="Laminin subunit alpha 2"/>
    <property type="match status" value="1"/>
</dbReference>
<dbReference type="SUPFAM" id="SSF57196">
    <property type="entry name" value="EGF/Laminin"/>
    <property type="match status" value="4"/>
</dbReference>
<protein>
    <recommendedName>
        <fullName evidence="15">Laminin subunit alpha</fullName>
    </recommendedName>
</protein>
<comment type="subcellular location">
    <subcellularLocation>
        <location evidence="1">Secreted</location>
        <location evidence="1">Extracellular space</location>
        <location evidence="1">Extracellular matrix</location>
        <location evidence="1">Basement membrane</location>
    </subcellularLocation>
</comment>
<dbReference type="Pfam" id="PF00053">
    <property type="entry name" value="EGF_laminin"/>
    <property type="match status" value="4"/>
</dbReference>
<evidence type="ECO:0000256" key="2">
    <source>
        <dbReference type="ARBA" id="ARBA00022525"/>
    </source>
</evidence>
<dbReference type="Pfam" id="PF00052">
    <property type="entry name" value="Laminin_B"/>
    <property type="match status" value="1"/>
</dbReference>
<evidence type="ECO:0000256" key="5">
    <source>
        <dbReference type="ARBA" id="ARBA00022737"/>
    </source>
</evidence>
<sequence>YYYSLKDISVGGMCICYGHARSCPWDEVAQKLQCQCERNTCGESCNECCPGYHQNPWRPGTISVGNKCEKCNCHNKAEDCYYDQTVADRNMSLNNNEQYIGGGVCMNCTQFTAGINCESCIEGYYRPHKVSPYEEAPCYPCECDPFGSVSPVCVVDDKHAMQGSLPGKCHCKEGYTGTKCDQCAFGYKAYPHCVRCNCSLIGSVNDDPCTDQCICKEHVEGENCDRCKSGFYNLQERNPEGCTECFCFGVSGDCDELFWHTTQMSDIHGWHVSDLHGSERMYPQQDLFDGPHQISINNSEARKTLHSVYYWEAPSSYLGNKLTSYGGFLRYTVSYDIPVESLDGELVYNVDLVMQPYEEYTAEIKLLPENFLDFYTKRPVDRDRLMTVLANINRLLIRATYNNAKSAVTRLSSVTLDTATPNVIDLLPAVQVENCECPPGYAGTSCEVKS</sequence>
<dbReference type="Gene3D" id="2.60.120.260">
    <property type="entry name" value="Galactose-binding domain-like"/>
    <property type="match status" value="1"/>
</dbReference>
<proteinExistence type="predicted"/>
<evidence type="ECO:0000256" key="10">
    <source>
        <dbReference type="PROSITE-ProRule" id="PRU00460"/>
    </source>
</evidence>
<dbReference type="AlphaFoldDB" id="A0A2G9SBF3"/>
<dbReference type="PROSITE" id="PS50027">
    <property type="entry name" value="EGF_LAM_2"/>
    <property type="match status" value="2"/>
</dbReference>
<keyword evidence="4" id="KW-0732">Signal</keyword>
<keyword evidence="5" id="KW-0677">Repeat</keyword>
<dbReference type="FunFam" id="2.10.25.10:FF:000069">
    <property type="entry name" value="Laminin subunit alpha 1"/>
    <property type="match status" value="1"/>
</dbReference>
<dbReference type="GO" id="GO:0005201">
    <property type="term" value="F:extracellular matrix structural constituent"/>
    <property type="evidence" value="ECO:0007669"/>
    <property type="project" value="TreeGrafter"/>
</dbReference>
<name>A0A2G9SBF3_AQUCT</name>
<evidence type="ECO:0000256" key="4">
    <source>
        <dbReference type="ARBA" id="ARBA00022729"/>
    </source>
</evidence>
<dbReference type="InterPro" id="IPR050440">
    <property type="entry name" value="Laminin/Netrin_ECM"/>
</dbReference>
<evidence type="ECO:0000256" key="7">
    <source>
        <dbReference type="ARBA" id="ARBA00023157"/>
    </source>
</evidence>
<evidence type="ECO:0008006" key="15">
    <source>
        <dbReference type="Google" id="ProtNLM"/>
    </source>
</evidence>
<dbReference type="GO" id="GO:0009888">
    <property type="term" value="P:tissue development"/>
    <property type="evidence" value="ECO:0007669"/>
    <property type="project" value="TreeGrafter"/>
</dbReference>
<feature type="domain" description="Laminin EGF-like" evidence="11">
    <location>
        <begin position="141"/>
        <end position="195"/>
    </location>
</feature>
<dbReference type="GO" id="GO:0048514">
    <property type="term" value="P:blood vessel morphogenesis"/>
    <property type="evidence" value="ECO:0007669"/>
    <property type="project" value="TreeGrafter"/>
</dbReference>
<keyword evidence="7 10" id="KW-1015">Disulfide bond</keyword>
<dbReference type="SMART" id="SM00180">
    <property type="entry name" value="EGF_Lam"/>
    <property type="match status" value="4"/>
</dbReference>
<dbReference type="GO" id="GO:0043010">
    <property type="term" value="P:camera-type eye development"/>
    <property type="evidence" value="ECO:0007669"/>
    <property type="project" value="TreeGrafter"/>
</dbReference>
<dbReference type="Gene3D" id="2.10.25.10">
    <property type="entry name" value="Laminin"/>
    <property type="match status" value="3"/>
</dbReference>
<feature type="disulfide bond" evidence="10">
    <location>
        <begin position="141"/>
        <end position="153"/>
    </location>
</feature>
<evidence type="ECO:0000259" key="12">
    <source>
        <dbReference type="PROSITE" id="PS51115"/>
    </source>
</evidence>
<keyword evidence="9 10" id="KW-0424">Laminin EGF-like domain</keyword>
<dbReference type="GO" id="GO:0009887">
    <property type="term" value="P:animal organ morphogenesis"/>
    <property type="evidence" value="ECO:0007669"/>
    <property type="project" value="TreeGrafter"/>
</dbReference>
<dbReference type="OrthoDB" id="18487at2759"/>
<dbReference type="GO" id="GO:0005604">
    <property type="term" value="C:basement membrane"/>
    <property type="evidence" value="ECO:0007669"/>
    <property type="project" value="UniProtKB-SubCell"/>
</dbReference>
<feature type="domain" description="Laminin IV type A" evidence="12">
    <location>
        <begin position="265"/>
        <end position="434"/>
    </location>
</feature>
<feature type="domain" description="Laminin EGF-like" evidence="11">
    <location>
        <begin position="196"/>
        <end position="244"/>
    </location>
</feature>
<feature type="non-terminal residue" evidence="13">
    <location>
        <position position="1"/>
    </location>
</feature>
<dbReference type="PANTHER" id="PTHR10574:SF409">
    <property type="entry name" value="LAMININ SUBUNIT ALPHA-1"/>
    <property type="match status" value="1"/>
</dbReference>
<evidence type="ECO:0000256" key="8">
    <source>
        <dbReference type="ARBA" id="ARBA00023180"/>
    </source>
</evidence>
<evidence type="ECO:0000313" key="13">
    <source>
        <dbReference type="EMBL" id="PIO37467.1"/>
    </source>
</evidence>
<dbReference type="CDD" id="cd00055">
    <property type="entry name" value="EGF_Lam"/>
    <property type="match status" value="3"/>
</dbReference>
<dbReference type="InterPro" id="IPR000034">
    <property type="entry name" value="Laminin_IV"/>
</dbReference>
<accession>A0A2G9SBF3</accession>
<dbReference type="EMBL" id="KV925316">
    <property type="protein sequence ID" value="PIO37467.1"/>
    <property type="molecule type" value="Genomic_DNA"/>
</dbReference>
<keyword evidence="3" id="KW-0272">Extracellular matrix</keyword>
<evidence type="ECO:0000256" key="1">
    <source>
        <dbReference type="ARBA" id="ARBA00004302"/>
    </source>
</evidence>
<organism evidence="13 14">
    <name type="scientific">Aquarana catesbeiana</name>
    <name type="common">American bullfrog</name>
    <name type="synonym">Rana catesbeiana</name>
    <dbReference type="NCBI Taxonomy" id="8400"/>
    <lineage>
        <taxon>Eukaryota</taxon>
        <taxon>Metazoa</taxon>
        <taxon>Chordata</taxon>
        <taxon>Craniata</taxon>
        <taxon>Vertebrata</taxon>
        <taxon>Euteleostomi</taxon>
        <taxon>Amphibia</taxon>
        <taxon>Batrachia</taxon>
        <taxon>Anura</taxon>
        <taxon>Neobatrachia</taxon>
        <taxon>Ranoidea</taxon>
        <taxon>Ranidae</taxon>
        <taxon>Aquarana</taxon>
    </lineage>
</organism>
<dbReference type="PROSITE" id="PS01248">
    <property type="entry name" value="EGF_LAM_1"/>
    <property type="match status" value="1"/>
</dbReference>
<dbReference type="InterPro" id="IPR002049">
    <property type="entry name" value="LE_dom"/>
</dbReference>
<dbReference type="FunFam" id="2.10.25.10:FF:000250">
    <property type="entry name" value="Laminin subunit alpha 2"/>
    <property type="match status" value="1"/>
</dbReference>
<keyword evidence="6" id="KW-0084">Basement membrane</keyword>
<dbReference type="GO" id="GO:0005576">
    <property type="term" value="C:extracellular region"/>
    <property type="evidence" value="ECO:0007669"/>
    <property type="project" value="UniProtKB-ARBA"/>
</dbReference>
<evidence type="ECO:0000256" key="6">
    <source>
        <dbReference type="ARBA" id="ARBA00022869"/>
    </source>
</evidence>